<dbReference type="GO" id="GO:0006207">
    <property type="term" value="P:'de novo' pyrimidine nucleobase biosynthetic process"/>
    <property type="evidence" value="ECO:0007669"/>
    <property type="project" value="InterPro"/>
</dbReference>
<dbReference type="STRING" id="318479.A0A0N4UIJ6"/>
<dbReference type="WBParaSite" id="DME_0000742901-mRNA-1">
    <property type="protein sequence ID" value="DME_0000742901-mRNA-1"/>
    <property type="gene ID" value="DME_0000742901"/>
</dbReference>
<dbReference type="InterPro" id="IPR000850">
    <property type="entry name" value="Adenylat/UMP-CMP_kin"/>
</dbReference>
<keyword evidence="2 9" id="KW-0808">Transferase</keyword>
<keyword evidence="1" id="KW-0963">Cytoplasm</keyword>
<dbReference type="GO" id="GO:0009123">
    <property type="term" value="P:nucleoside monophosphate metabolic process"/>
    <property type="evidence" value="ECO:0007669"/>
    <property type="project" value="UniProtKB-ARBA"/>
</dbReference>
<dbReference type="InterPro" id="IPR033690">
    <property type="entry name" value="Adenylat_kinase_CS"/>
</dbReference>
<dbReference type="PANTHER" id="PTHR23359">
    <property type="entry name" value="NUCLEOTIDE KINASE"/>
    <property type="match status" value="1"/>
</dbReference>
<dbReference type="EMBL" id="UYYG01001200">
    <property type="protein sequence ID" value="VDN60094.1"/>
    <property type="molecule type" value="Genomic_DNA"/>
</dbReference>
<comment type="catalytic activity">
    <reaction evidence="8">
        <text>UMP + ATP = UDP + ADP</text>
        <dbReference type="Rhea" id="RHEA:24400"/>
        <dbReference type="ChEBI" id="CHEBI:30616"/>
        <dbReference type="ChEBI" id="CHEBI:57865"/>
        <dbReference type="ChEBI" id="CHEBI:58223"/>
        <dbReference type="ChEBI" id="CHEBI:456216"/>
        <dbReference type="EC" id="2.7.4.14"/>
    </reaction>
</comment>
<evidence type="ECO:0000256" key="3">
    <source>
        <dbReference type="ARBA" id="ARBA00022741"/>
    </source>
</evidence>
<keyword evidence="5" id="KW-0067">ATP-binding</keyword>
<evidence type="ECO:0000313" key="11">
    <source>
        <dbReference type="Proteomes" id="UP000038040"/>
    </source>
</evidence>
<evidence type="ECO:0000313" key="13">
    <source>
        <dbReference type="WBParaSite" id="DME_0000742901-mRNA-1"/>
    </source>
</evidence>
<proteinExistence type="inferred from homology"/>
<name>A0A0N4UIJ6_DRAME</name>
<dbReference type="SUPFAM" id="SSF52540">
    <property type="entry name" value="P-loop containing nucleoside triphosphate hydrolases"/>
    <property type="match status" value="1"/>
</dbReference>
<evidence type="ECO:0000256" key="9">
    <source>
        <dbReference type="RuleBase" id="RU003330"/>
    </source>
</evidence>
<reference evidence="13" key="1">
    <citation type="submission" date="2017-02" db="UniProtKB">
        <authorList>
            <consortium name="WormBaseParasite"/>
        </authorList>
    </citation>
    <scope>IDENTIFICATION</scope>
</reference>
<evidence type="ECO:0000313" key="10">
    <source>
        <dbReference type="EMBL" id="VDN60094.1"/>
    </source>
</evidence>
<evidence type="ECO:0000256" key="7">
    <source>
        <dbReference type="ARBA" id="ARBA00023242"/>
    </source>
</evidence>
<dbReference type="PROSITE" id="PS00113">
    <property type="entry name" value="ADENYLATE_KINASE"/>
    <property type="match status" value="1"/>
</dbReference>
<dbReference type="OrthoDB" id="442176at2759"/>
<dbReference type="CDD" id="cd01428">
    <property type="entry name" value="ADK"/>
    <property type="match status" value="1"/>
</dbReference>
<evidence type="ECO:0000256" key="4">
    <source>
        <dbReference type="ARBA" id="ARBA00022777"/>
    </source>
</evidence>
<dbReference type="GO" id="GO:0019205">
    <property type="term" value="F:nucleobase-containing compound kinase activity"/>
    <property type="evidence" value="ECO:0007669"/>
    <property type="project" value="InterPro"/>
</dbReference>
<evidence type="ECO:0000256" key="2">
    <source>
        <dbReference type="ARBA" id="ARBA00022679"/>
    </source>
</evidence>
<dbReference type="NCBIfam" id="TIGR01359">
    <property type="entry name" value="UMP_CMP_kin_fam"/>
    <property type="match status" value="1"/>
</dbReference>
<dbReference type="InterPro" id="IPR027417">
    <property type="entry name" value="P-loop_NTPase"/>
</dbReference>
<dbReference type="Gene3D" id="3.40.50.300">
    <property type="entry name" value="P-loop containing nucleotide triphosphate hydrolases"/>
    <property type="match status" value="1"/>
</dbReference>
<sequence>MTNSTEEVHSVVFVLGPPGCGKGTQCYLIEQYLGFVHLSAGDLLRKEQERVESKFGKIIDEHIRNGTIVPVEITCKLIEKAMDERSFARGFLIDGFPRNQNNLDGWKREMADKTKICFVLYMACTIECLERCLKRGQGRTDDNEQSLKKRIETYNNQTVPIIEYFQSLGLVREVSAIASLEEVMDF</sequence>
<gene>
    <name evidence="10" type="ORF">DME_LOCUS10067</name>
</gene>
<keyword evidence="6" id="KW-0665">Pyrimidine biosynthesis</keyword>
<reference evidence="10 12" key="2">
    <citation type="submission" date="2018-11" db="EMBL/GenBank/DDBJ databases">
        <authorList>
            <consortium name="Pathogen Informatics"/>
        </authorList>
    </citation>
    <scope>NUCLEOTIDE SEQUENCE [LARGE SCALE GENOMIC DNA]</scope>
</reference>
<evidence type="ECO:0000256" key="8">
    <source>
        <dbReference type="ARBA" id="ARBA00048116"/>
    </source>
</evidence>
<accession>A0A0N4UIJ6</accession>
<evidence type="ECO:0000313" key="12">
    <source>
        <dbReference type="Proteomes" id="UP000274756"/>
    </source>
</evidence>
<dbReference type="Pfam" id="PF00406">
    <property type="entry name" value="ADK"/>
    <property type="match status" value="1"/>
</dbReference>
<dbReference type="Proteomes" id="UP000038040">
    <property type="component" value="Unplaced"/>
</dbReference>
<comment type="similarity">
    <text evidence="9">Belongs to the adenylate kinase family.</text>
</comment>
<dbReference type="Proteomes" id="UP000274756">
    <property type="component" value="Unassembled WGS sequence"/>
</dbReference>
<dbReference type="GO" id="GO:0016776">
    <property type="term" value="F:phosphotransferase activity, phosphate group as acceptor"/>
    <property type="evidence" value="ECO:0007669"/>
    <property type="project" value="InterPro"/>
</dbReference>
<evidence type="ECO:0000256" key="6">
    <source>
        <dbReference type="ARBA" id="ARBA00022975"/>
    </source>
</evidence>
<dbReference type="InterPro" id="IPR006266">
    <property type="entry name" value="UMP_CMP_kinase"/>
</dbReference>
<keyword evidence="3" id="KW-0547">Nucleotide-binding</keyword>
<evidence type="ECO:0000256" key="5">
    <source>
        <dbReference type="ARBA" id="ARBA00022840"/>
    </source>
</evidence>
<dbReference type="AlphaFoldDB" id="A0A0N4UIJ6"/>
<dbReference type="PRINTS" id="PR00094">
    <property type="entry name" value="ADENYLTKNASE"/>
</dbReference>
<organism evidence="11 13">
    <name type="scientific">Dracunculus medinensis</name>
    <name type="common">Guinea worm</name>
    <dbReference type="NCBI Taxonomy" id="318479"/>
    <lineage>
        <taxon>Eukaryota</taxon>
        <taxon>Metazoa</taxon>
        <taxon>Ecdysozoa</taxon>
        <taxon>Nematoda</taxon>
        <taxon>Chromadorea</taxon>
        <taxon>Rhabditida</taxon>
        <taxon>Spirurina</taxon>
        <taxon>Dracunculoidea</taxon>
        <taxon>Dracunculidae</taxon>
        <taxon>Dracunculus</taxon>
    </lineage>
</organism>
<dbReference type="HAMAP" id="MF_00235">
    <property type="entry name" value="Adenylate_kinase_Adk"/>
    <property type="match status" value="1"/>
</dbReference>
<keyword evidence="7" id="KW-0539">Nucleus</keyword>
<evidence type="ECO:0000256" key="1">
    <source>
        <dbReference type="ARBA" id="ARBA00022490"/>
    </source>
</evidence>
<dbReference type="GO" id="GO:0006221">
    <property type="term" value="P:pyrimidine nucleotide biosynthetic process"/>
    <property type="evidence" value="ECO:0007669"/>
    <property type="project" value="UniProtKB-KW"/>
</dbReference>
<protein>
    <submittedName>
        <fullName evidence="13">UMP/CMP kinase</fullName>
    </submittedName>
</protein>
<keyword evidence="12" id="KW-1185">Reference proteome</keyword>
<keyword evidence="4 9" id="KW-0418">Kinase</keyword>
<dbReference type="GO" id="GO:0005524">
    <property type="term" value="F:ATP binding"/>
    <property type="evidence" value="ECO:0007669"/>
    <property type="project" value="UniProtKB-KW"/>
</dbReference>